<evidence type="ECO:0000313" key="1">
    <source>
        <dbReference type="EMBL" id="PYF08147.1"/>
    </source>
</evidence>
<dbReference type="AlphaFoldDB" id="A0A318TWK9"/>
<name>A0A318TWK9_9RHOB</name>
<sequence>MDTTWQQIEPASRLCQPTFNSRRVPEELQPDKKCSLEHRADRHRRLAAFQRTHSFSSATQPIGKILFAPTQELTASLNLVGEKLQAVSGCKGVGTRVGHRRGRAMLIFGAIMAENL</sequence>
<organism evidence="1 2">
    <name type="scientific">Rhodobacter viridis</name>
    <dbReference type="NCBI Taxonomy" id="1054202"/>
    <lineage>
        <taxon>Bacteria</taxon>
        <taxon>Pseudomonadati</taxon>
        <taxon>Pseudomonadota</taxon>
        <taxon>Alphaproteobacteria</taxon>
        <taxon>Rhodobacterales</taxon>
        <taxon>Rhodobacter group</taxon>
        <taxon>Rhodobacter</taxon>
    </lineage>
</organism>
<dbReference type="EMBL" id="QJTK01000013">
    <property type="protein sequence ID" value="PYF08147.1"/>
    <property type="molecule type" value="Genomic_DNA"/>
</dbReference>
<proteinExistence type="predicted"/>
<protein>
    <submittedName>
        <fullName evidence="1">Uncharacterized protein</fullName>
    </submittedName>
</protein>
<reference evidence="1 2" key="1">
    <citation type="submission" date="2018-06" db="EMBL/GenBank/DDBJ databases">
        <title>Genomic Encyclopedia of Type Strains, Phase III (KMG-III): the genomes of soil and plant-associated and newly described type strains.</title>
        <authorList>
            <person name="Whitman W."/>
        </authorList>
    </citation>
    <scope>NUCLEOTIDE SEQUENCE [LARGE SCALE GENOMIC DNA]</scope>
    <source>
        <strain evidence="1 2">JA737</strain>
    </source>
</reference>
<evidence type="ECO:0000313" key="2">
    <source>
        <dbReference type="Proteomes" id="UP000247727"/>
    </source>
</evidence>
<keyword evidence="2" id="KW-1185">Reference proteome</keyword>
<comment type="caution">
    <text evidence="1">The sequence shown here is derived from an EMBL/GenBank/DDBJ whole genome shotgun (WGS) entry which is preliminary data.</text>
</comment>
<dbReference type="Proteomes" id="UP000247727">
    <property type="component" value="Unassembled WGS sequence"/>
</dbReference>
<gene>
    <name evidence="1" type="ORF">C8J30_1134</name>
</gene>
<accession>A0A318TWK9</accession>